<dbReference type="Proteomes" id="UP001267638">
    <property type="component" value="Unassembled WGS sequence"/>
</dbReference>
<dbReference type="Gene3D" id="1.10.540.10">
    <property type="entry name" value="Acyl-CoA dehydrogenase/oxidase, N-terminal domain"/>
    <property type="match status" value="1"/>
</dbReference>
<dbReference type="RefSeq" id="WP_310225315.1">
    <property type="nucleotide sequence ID" value="NZ_JAVDWV010000011.1"/>
</dbReference>
<dbReference type="EMBL" id="JAVDWV010000011">
    <property type="protein sequence ID" value="MDR7155737.1"/>
    <property type="molecule type" value="Genomic_DNA"/>
</dbReference>
<dbReference type="Pfam" id="PF12806">
    <property type="entry name" value="Acyl-CoA_dh_C"/>
    <property type="match status" value="1"/>
</dbReference>
<evidence type="ECO:0000259" key="7">
    <source>
        <dbReference type="Pfam" id="PF00441"/>
    </source>
</evidence>
<name>A0ABU1X3M6_SPHXE</name>
<keyword evidence="4 6" id="KW-0274">FAD</keyword>
<evidence type="ECO:0000256" key="4">
    <source>
        <dbReference type="ARBA" id="ARBA00022827"/>
    </source>
</evidence>
<dbReference type="Pfam" id="PF00441">
    <property type="entry name" value="Acyl-CoA_dh_1"/>
    <property type="match status" value="1"/>
</dbReference>
<keyword evidence="5 6" id="KW-0560">Oxidoreductase</keyword>
<comment type="similarity">
    <text evidence="2 6">Belongs to the acyl-CoA dehydrogenase family.</text>
</comment>
<reference evidence="11 12" key="1">
    <citation type="submission" date="2023-07" db="EMBL/GenBank/DDBJ databases">
        <title>Sorghum-associated microbial communities from plants grown in Nebraska, USA.</title>
        <authorList>
            <person name="Schachtman D."/>
        </authorList>
    </citation>
    <scope>NUCLEOTIDE SEQUENCE [LARGE SCALE GENOMIC DNA]</scope>
    <source>
        <strain evidence="11 12">4256</strain>
    </source>
</reference>
<dbReference type="SUPFAM" id="SSF56645">
    <property type="entry name" value="Acyl-CoA dehydrogenase NM domain-like"/>
    <property type="match status" value="1"/>
</dbReference>
<dbReference type="Gene3D" id="1.20.140.10">
    <property type="entry name" value="Butyryl-CoA Dehydrogenase, subunit A, domain 3"/>
    <property type="match status" value="1"/>
</dbReference>
<feature type="domain" description="Acyl-CoA dehydrogenase/oxidase N-terminal" evidence="9">
    <location>
        <begin position="34"/>
        <end position="154"/>
    </location>
</feature>
<comment type="caution">
    <text evidence="11">The sequence shown here is derived from an EMBL/GenBank/DDBJ whole genome shotgun (WGS) entry which is preliminary data.</text>
</comment>
<feature type="domain" description="Acetyl-CoA dehydrogenase-like C-terminal" evidence="10">
    <location>
        <begin position="470"/>
        <end position="566"/>
    </location>
</feature>
<protein>
    <submittedName>
        <fullName evidence="11">Alkylation response protein AidB-like acyl-CoA dehydrogenase</fullName>
    </submittedName>
</protein>
<comment type="cofactor">
    <cofactor evidence="1 6">
        <name>FAD</name>
        <dbReference type="ChEBI" id="CHEBI:57692"/>
    </cofactor>
</comment>
<dbReference type="PANTHER" id="PTHR42803">
    <property type="entry name" value="ACYL-COA DEHYDROGENASE"/>
    <property type="match status" value="1"/>
</dbReference>
<dbReference type="Pfam" id="PF02771">
    <property type="entry name" value="Acyl-CoA_dh_N"/>
    <property type="match status" value="1"/>
</dbReference>
<evidence type="ECO:0000256" key="6">
    <source>
        <dbReference type="RuleBase" id="RU362125"/>
    </source>
</evidence>
<dbReference type="InterPro" id="IPR046373">
    <property type="entry name" value="Acyl-CoA_Oxase/DH_mid-dom_sf"/>
</dbReference>
<evidence type="ECO:0000259" key="10">
    <source>
        <dbReference type="Pfam" id="PF12806"/>
    </source>
</evidence>
<evidence type="ECO:0000256" key="2">
    <source>
        <dbReference type="ARBA" id="ARBA00009347"/>
    </source>
</evidence>
<dbReference type="InterPro" id="IPR009075">
    <property type="entry name" value="AcylCo_DH/oxidase_C"/>
</dbReference>
<dbReference type="InterPro" id="IPR037069">
    <property type="entry name" value="AcylCoA_DH/ox_N_sf"/>
</dbReference>
<organism evidence="11 12">
    <name type="scientific">Sphingobium xenophagum</name>
    <dbReference type="NCBI Taxonomy" id="121428"/>
    <lineage>
        <taxon>Bacteria</taxon>
        <taxon>Pseudomonadati</taxon>
        <taxon>Pseudomonadota</taxon>
        <taxon>Alphaproteobacteria</taxon>
        <taxon>Sphingomonadales</taxon>
        <taxon>Sphingomonadaceae</taxon>
        <taxon>Sphingobium</taxon>
    </lineage>
</organism>
<accession>A0ABU1X3M6</accession>
<dbReference type="InterPro" id="IPR006091">
    <property type="entry name" value="Acyl-CoA_Oxase/DH_mid-dom"/>
</dbReference>
<dbReference type="SUPFAM" id="SSF47203">
    <property type="entry name" value="Acyl-CoA dehydrogenase C-terminal domain-like"/>
    <property type="match status" value="1"/>
</dbReference>
<dbReference type="InterPro" id="IPR025878">
    <property type="entry name" value="Acyl-CoA_dh-like_C_dom"/>
</dbReference>
<evidence type="ECO:0000256" key="1">
    <source>
        <dbReference type="ARBA" id="ARBA00001974"/>
    </source>
</evidence>
<dbReference type="InterPro" id="IPR052166">
    <property type="entry name" value="Diverse_Acyl-CoA_DH"/>
</dbReference>
<dbReference type="PANTHER" id="PTHR42803:SF1">
    <property type="entry name" value="BROAD-SPECIFICITY LINEAR ACYL-COA DEHYDROGENASE FADE5"/>
    <property type="match status" value="1"/>
</dbReference>
<sequence>MSFAVPATEQRFLLRHIADLPTLLEEGRHDISADDADAIVEAAADFANGEFAPLLRAGDLEGATFGPDGVHLPPAFRAAYQAYVDNGWGTVGGVAEFGGQALPFPLALAVHDALGMANVGFTLCPVLTQGAIEAIEAHGDEAQKARWLPNLISGAWTGTMNLTEPQAGSDVGALSSQATPYPDGLYKIRGQKIFISFGEHDLVDNIVHLVLARLPDAPPGSKGLSLFLVPRFRLDEEGNPSIPNGAHCVSIEHKLGLKISPTCVMAFGEEEDCFGELLGAPGGGLRVMFTMMNNARLNVGAEGVQIAERAFQQALEYAQERVQSPLADGSSGTKPRPIVQHPDVRRMLSRMAALTQGSRSMIYYTAGLAGRRDTESIARAALLTPLAKAYGSDVGVDVASIGIQVHGGMGYIEETGVAQHLRDARIMPIYEGTNGIQAADLVGRKLKGDNGAALTALLTDISADIDREQPLVDLSNAVRETAAWLLHAEVNDRLSGSYPFLTMLSTLVAGWLLVRQRRIAETLSEGAGWNPEYLTAKIAAANFYVRCIVPEATGLRSSATAGSHVLFA</sequence>
<dbReference type="Pfam" id="PF02770">
    <property type="entry name" value="Acyl-CoA_dh_M"/>
    <property type="match status" value="1"/>
</dbReference>
<keyword evidence="3 6" id="KW-0285">Flavoprotein</keyword>
<dbReference type="InterPro" id="IPR009100">
    <property type="entry name" value="AcylCoA_DH/oxidase_NM_dom_sf"/>
</dbReference>
<feature type="domain" description="Acyl-CoA dehydrogenase/oxidase C-terminal" evidence="7">
    <location>
        <begin position="282"/>
        <end position="441"/>
    </location>
</feature>
<feature type="domain" description="Acyl-CoA oxidase/dehydrogenase middle" evidence="8">
    <location>
        <begin position="160"/>
        <end position="267"/>
    </location>
</feature>
<evidence type="ECO:0000313" key="11">
    <source>
        <dbReference type="EMBL" id="MDR7155737.1"/>
    </source>
</evidence>
<gene>
    <name evidence="11" type="ORF">J2W40_002573</name>
</gene>
<dbReference type="Gene3D" id="2.40.110.10">
    <property type="entry name" value="Butyryl-CoA Dehydrogenase, subunit A, domain 2"/>
    <property type="match status" value="1"/>
</dbReference>
<keyword evidence="12" id="KW-1185">Reference proteome</keyword>
<evidence type="ECO:0000313" key="12">
    <source>
        <dbReference type="Proteomes" id="UP001267638"/>
    </source>
</evidence>
<proteinExistence type="inferred from homology"/>
<evidence type="ECO:0000256" key="3">
    <source>
        <dbReference type="ARBA" id="ARBA00022630"/>
    </source>
</evidence>
<evidence type="ECO:0000259" key="9">
    <source>
        <dbReference type="Pfam" id="PF02771"/>
    </source>
</evidence>
<evidence type="ECO:0000256" key="5">
    <source>
        <dbReference type="ARBA" id="ARBA00023002"/>
    </source>
</evidence>
<evidence type="ECO:0000259" key="8">
    <source>
        <dbReference type="Pfam" id="PF02770"/>
    </source>
</evidence>
<dbReference type="InterPro" id="IPR036250">
    <property type="entry name" value="AcylCo_DH-like_C"/>
</dbReference>
<dbReference type="InterPro" id="IPR013786">
    <property type="entry name" value="AcylCoA_DH/ox_N"/>
</dbReference>